<dbReference type="PANTHER" id="PTHR19848:SF6">
    <property type="entry name" value="E3 UBIQUITIN-PROTEIN LIGASE TRAF7"/>
    <property type="match status" value="1"/>
</dbReference>
<evidence type="ECO:0000256" key="1">
    <source>
        <dbReference type="ARBA" id="ARBA00022574"/>
    </source>
</evidence>
<dbReference type="SUPFAM" id="SSF50978">
    <property type="entry name" value="WD40 repeat-like"/>
    <property type="match status" value="1"/>
</dbReference>
<dbReference type="AlphaFoldDB" id="A0AAE0BNN2"/>
<dbReference type="InterPro" id="IPR015943">
    <property type="entry name" value="WD40/YVTN_repeat-like_dom_sf"/>
</dbReference>
<dbReference type="Pfam" id="PF00400">
    <property type="entry name" value="WD40"/>
    <property type="match status" value="1"/>
</dbReference>
<evidence type="ECO:0000313" key="5">
    <source>
        <dbReference type="EMBL" id="KAK3239966.1"/>
    </source>
</evidence>
<dbReference type="GO" id="GO:0005730">
    <property type="term" value="C:nucleolus"/>
    <property type="evidence" value="ECO:0007669"/>
    <property type="project" value="TreeGrafter"/>
</dbReference>
<evidence type="ECO:0000256" key="3">
    <source>
        <dbReference type="PROSITE-ProRule" id="PRU00221"/>
    </source>
</evidence>
<name>A0AAE0BNN2_9CHLO</name>
<dbReference type="PROSITE" id="PS50294">
    <property type="entry name" value="WD_REPEATS_REGION"/>
    <property type="match status" value="1"/>
</dbReference>
<reference evidence="5 6" key="1">
    <citation type="journal article" date="2015" name="Genome Biol. Evol.">
        <title>Comparative Genomics of a Bacterivorous Green Alga Reveals Evolutionary Causalities and Consequences of Phago-Mixotrophic Mode of Nutrition.</title>
        <authorList>
            <person name="Burns J.A."/>
            <person name="Paasch A."/>
            <person name="Narechania A."/>
            <person name="Kim E."/>
        </authorList>
    </citation>
    <scope>NUCLEOTIDE SEQUENCE [LARGE SCALE GENOMIC DNA]</scope>
    <source>
        <strain evidence="5 6">PLY_AMNH</strain>
    </source>
</reference>
<dbReference type="EMBL" id="LGRX02033771">
    <property type="protein sequence ID" value="KAK3239966.1"/>
    <property type="molecule type" value="Genomic_DNA"/>
</dbReference>
<evidence type="ECO:0000313" key="6">
    <source>
        <dbReference type="Proteomes" id="UP001190700"/>
    </source>
</evidence>
<feature type="non-terminal residue" evidence="5">
    <location>
        <position position="1"/>
    </location>
</feature>
<keyword evidence="6" id="KW-1185">Reference proteome</keyword>
<dbReference type="InterPro" id="IPR001680">
    <property type="entry name" value="WD40_rpt"/>
</dbReference>
<proteinExistence type="predicted"/>
<keyword evidence="2" id="KW-0677">Repeat</keyword>
<dbReference type="SMART" id="SM00320">
    <property type="entry name" value="WD40"/>
    <property type="match status" value="4"/>
</dbReference>
<dbReference type="Gene3D" id="2.130.10.10">
    <property type="entry name" value="YVTN repeat-like/Quinoprotein amine dehydrogenase"/>
    <property type="match status" value="1"/>
</dbReference>
<dbReference type="GO" id="GO:0007219">
    <property type="term" value="P:Notch signaling pathway"/>
    <property type="evidence" value="ECO:0007669"/>
    <property type="project" value="TreeGrafter"/>
</dbReference>
<dbReference type="PANTHER" id="PTHR19848">
    <property type="entry name" value="WD40 REPEAT PROTEIN"/>
    <property type="match status" value="1"/>
</dbReference>
<evidence type="ECO:0000256" key="2">
    <source>
        <dbReference type="ARBA" id="ARBA00022737"/>
    </source>
</evidence>
<organism evidence="5 6">
    <name type="scientific">Cymbomonas tetramitiformis</name>
    <dbReference type="NCBI Taxonomy" id="36881"/>
    <lineage>
        <taxon>Eukaryota</taxon>
        <taxon>Viridiplantae</taxon>
        <taxon>Chlorophyta</taxon>
        <taxon>Pyramimonadophyceae</taxon>
        <taxon>Pyramimonadales</taxon>
        <taxon>Pyramimonadaceae</taxon>
        <taxon>Cymbomonas</taxon>
    </lineage>
</organism>
<dbReference type="GO" id="GO:0000027">
    <property type="term" value="P:ribosomal large subunit assembly"/>
    <property type="evidence" value="ECO:0007669"/>
    <property type="project" value="TreeGrafter"/>
</dbReference>
<feature type="region of interest" description="Disordered" evidence="4">
    <location>
        <begin position="1"/>
        <end position="29"/>
    </location>
</feature>
<sequence>VWHVALPEPPAPPEGEDVADGPWNPEGNEVPTEEVWTLQQDLKCAEGINKLMVHNGSLFAACLDKRIRIFDMTTWECTHALEGHGGAVLALCALPDDRFLSAGADGTIRCWSIVDRKMPGILHQWVCDLVLDNGVSVHSLVTCGVNQIVAGGADGTMNLWFWNVHEADPKWVLKRSFTDNKGAVSVIAVQGDALYTAGADKTIRMYR</sequence>
<comment type="caution">
    <text evidence="5">The sequence shown here is derived from an EMBL/GenBank/DDBJ whole genome shotgun (WGS) entry which is preliminary data.</text>
</comment>
<dbReference type="PROSITE" id="PS50082">
    <property type="entry name" value="WD_REPEATS_2"/>
    <property type="match status" value="1"/>
</dbReference>
<dbReference type="InterPro" id="IPR036322">
    <property type="entry name" value="WD40_repeat_dom_sf"/>
</dbReference>
<dbReference type="Proteomes" id="UP001190700">
    <property type="component" value="Unassembled WGS sequence"/>
</dbReference>
<protein>
    <recommendedName>
        <fullName evidence="7">Guanine nucleotide-binding protein subunit beta-like protein</fullName>
    </recommendedName>
</protein>
<gene>
    <name evidence="5" type="ORF">CYMTET_50139</name>
</gene>
<feature type="repeat" description="WD" evidence="3">
    <location>
        <begin position="81"/>
        <end position="113"/>
    </location>
</feature>
<evidence type="ECO:0000256" key="4">
    <source>
        <dbReference type="SAM" id="MobiDB-lite"/>
    </source>
</evidence>
<keyword evidence="1 3" id="KW-0853">WD repeat</keyword>
<accession>A0AAE0BNN2</accession>
<evidence type="ECO:0008006" key="7">
    <source>
        <dbReference type="Google" id="ProtNLM"/>
    </source>
</evidence>